<keyword evidence="3" id="KW-1185">Reference proteome</keyword>
<dbReference type="Gene3D" id="1.25.40.10">
    <property type="entry name" value="Tetratricopeptide repeat domain"/>
    <property type="match status" value="1"/>
</dbReference>
<dbReference type="Proteomes" id="UP000588111">
    <property type="component" value="Unassembled WGS sequence"/>
</dbReference>
<organism evidence="2 3">
    <name type="scientific">Psychrobacter luti</name>
    <dbReference type="NCBI Taxonomy" id="198481"/>
    <lineage>
        <taxon>Bacteria</taxon>
        <taxon>Pseudomonadati</taxon>
        <taxon>Pseudomonadota</taxon>
        <taxon>Gammaproteobacteria</taxon>
        <taxon>Moraxellales</taxon>
        <taxon>Moraxellaceae</taxon>
        <taxon>Psychrobacter</taxon>
    </lineage>
</organism>
<accession>A0A839TE93</accession>
<sequence length="295" mass="32292">MALFIQQTVAAKQTITAQATTQTKRINSIFTVSAFIGMLSLSACQTAPTMIKTSPVQTLPSTTTQPINKQNTAKQPTVATQAPIVKESANNATSPYESNDYKDEGYKYPIEPYTPPEQSTATNPLTEATPVYIPSAQSPIITQPDSYDAIILTPSREDYMISEPSIPSHNELLERARQNSQQRSQQSTANNSNLPAFRNLMQVGTGQLKAGNLNGAESSFTRAQRLAPKSSAVYFYLGQVALKKNQPRKAEAMARRGLTVSQDSSRRRALWQIILQSGQAQGNARVIKEAKQALR</sequence>
<feature type="region of interest" description="Disordered" evidence="1">
    <location>
        <begin position="175"/>
        <end position="194"/>
    </location>
</feature>
<comment type="caution">
    <text evidence="2">The sequence shown here is derived from an EMBL/GenBank/DDBJ whole genome shotgun (WGS) entry which is preliminary data.</text>
</comment>
<dbReference type="AlphaFoldDB" id="A0A839TE93"/>
<name>A0A839TE93_9GAMM</name>
<reference evidence="2 3" key="1">
    <citation type="submission" date="2020-08" db="EMBL/GenBank/DDBJ databases">
        <title>Genomic Encyclopedia of Type Strains, Phase III (KMG-III): the genomes of soil and plant-associated and newly described type strains.</title>
        <authorList>
            <person name="Whitman W."/>
        </authorList>
    </citation>
    <scope>NUCLEOTIDE SEQUENCE [LARGE SCALE GENOMIC DNA]</scope>
    <source>
        <strain evidence="2 3">CECT 5885</strain>
    </source>
</reference>
<feature type="region of interest" description="Disordered" evidence="1">
    <location>
        <begin position="56"/>
        <end position="77"/>
    </location>
</feature>
<evidence type="ECO:0008006" key="4">
    <source>
        <dbReference type="Google" id="ProtNLM"/>
    </source>
</evidence>
<proteinExistence type="predicted"/>
<dbReference type="SUPFAM" id="SSF48452">
    <property type="entry name" value="TPR-like"/>
    <property type="match status" value="1"/>
</dbReference>
<gene>
    <name evidence="2" type="ORF">FHS24_001945</name>
</gene>
<protein>
    <recommendedName>
        <fullName evidence="4">Tetratricopeptide repeat protein</fullName>
    </recommendedName>
</protein>
<evidence type="ECO:0000256" key="1">
    <source>
        <dbReference type="SAM" id="MobiDB-lite"/>
    </source>
</evidence>
<dbReference type="Pfam" id="PF14559">
    <property type="entry name" value="TPR_19"/>
    <property type="match status" value="1"/>
</dbReference>
<dbReference type="RefSeq" id="WP_183620918.1">
    <property type="nucleotide sequence ID" value="NZ_CAJHAH010000005.1"/>
</dbReference>
<evidence type="ECO:0000313" key="3">
    <source>
        <dbReference type="Proteomes" id="UP000588111"/>
    </source>
</evidence>
<evidence type="ECO:0000313" key="2">
    <source>
        <dbReference type="EMBL" id="MBB3107420.1"/>
    </source>
</evidence>
<dbReference type="InterPro" id="IPR011990">
    <property type="entry name" value="TPR-like_helical_dom_sf"/>
</dbReference>
<feature type="compositionally biased region" description="Low complexity" evidence="1">
    <location>
        <begin position="178"/>
        <end position="193"/>
    </location>
</feature>
<dbReference type="EMBL" id="JACHXL010000004">
    <property type="protein sequence ID" value="MBB3107420.1"/>
    <property type="molecule type" value="Genomic_DNA"/>
</dbReference>